<dbReference type="InParanoid" id="A0A7N4V033"/>
<dbReference type="PANTHER" id="PTHR45808">
    <property type="entry name" value="RHO GTPASE-ACTIVATING PROTEIN 68F"/>
    <property type="match status" value="1"/>
</dbReference>
<protein>
    <recommendedName>
        <fullName evidence="1">Rho-GAP domain-containing protein</fullName>
    </recommendedName>
</protein>
<proteinExistence type="predicted"/>
<evidence type="ECO:0000313" key="2">
    <source>
        <dbReference type="Ensembl" id="ENSSHAP00000028943.1"/>
    </source>
</evidence>
<feature type="domain" description="Rho-GAP" evidence="1">
    <location>
        <begin position="2"/>
        <end position="181"/>
    </location>
</feature>
<evidence type="ECO:0000313" key="3">
    <source>
        <dbReference type="Proteomes" id="UP000007648"/>
    </source>
</evidence>
<dbReference type="FunFam" id="1.10.555.10:FF:000012">
    <property type="entry name" value="Putative inositol polyphosphate 5-phosphatase OCRL-1"/>
    <property type="match status" value="1"/>
</dbReference>
<dbReference type="GeneTree" id="ENSGT00940000157996"/>
<sequence length="181" mass="20940">MTSLEESVGEKPLQIPKELWLLVDHLYKHACDQKDLFQTPGSQKEVQQIIDCLDTSILKLIPGSNHSIAETLLIFLEALPEPVISYELYQRCLDYSHDHRLCQQVISHLPQYHRNVFWYLIAFLRELLRHSETNNITANMLANLFSSLLLRPPPNLKAKQTQNHRRAVQFLLGFLLGGDKN</sequence>
<accession>A0A7N4V033</accession>
<dbReference type="Ensembl" id="ENSSHAT00000053201.1">
    <property type="protein sequence ID" value="ENSSHAP00000028943.1"/>
    <property type="gene ID" value="ENSSHAG00000030751.1"/>
</dbReference>
<dbReference type="Pfam" id="PF00620">
    <property type="entry name" value="RhoGAP"/>
    <property type="match status" value="1"/>
</dbReference>
<dbReference type="InterPro" id="IPR008936">
    <property type="entry name" value="Rho_GTPase_activation_prot"/>
</dbReference>
<dbReference type="InterPro" id="IPR000198">
    <property type="entry name" value="RhoGAP_dom"/>
</dbReference>
<reference evidence="2" key="3">
    <citation type="submission" date="2025-09" db="UniProtKB">
        <authorList>
            <consortium name="Ensembl"/>
        </authorList>
    </citation>
    <scope>IDENTIFICATION</scope>
</reference>
<name>A0A7N4V033_SARHA</name>
<dbReference type="SUPFAM" id="SSF48350">
    <property type="entry name" value="GTPase activation domain, GAP"/>
    <property type="match status" value="1"/>
</dbReference>
<dbReference type="AlphaFoldDB" id="A0A7N4V033"/>
<reference evidence="2" key="2">
    <citation type="submission" date="2025-08" db="UniProtKB">
        <authorList>
            <consortium name="Ensembl"/>
        </authorList>
    </citation>
    <scope>IDENTIFICATION</scope>
</reference>
<dbReference type="CDD" id="cd04380">
    <property type="entry name" value="RhoGAP_OCRL1"/>
    <property type="match status" value="1"/>
</dbReference>
<dbReference type="InterPro" id="IPR047078">
    <property type="entry name" value="RhoGAP_OCRL1"/>
</dbReference>
<evidence type="ECO:0000259" key="1">
    <source>
        <dbReference type="PROSITE" id="PS50238"/>
    </source>
</evidence>
<dbReference type="GO" id="GO:0007264">
    <property type="term" value="P:small GTPase-mediated signal transduction"/>
    <property type="evidence" value="ECO:0007669"/>
    <property type="project" value="TreeGrafter"/>
</dbReference>
<dbReference type="PANTHER" id="PTHR45808:SF2">
    <property type="entry name" value="RHO GTPASE-ACTIVATING PROTEIN 68F"/>
    <property type="match status" value="1"/>
</dbReference>
<organism evidence="2 3">
    <name type="scientific">Sarcophilus harrisii</name>
    <name type="common">Tasmanian devil</name>
    <name type="synonym">Sarcophilus laniarius</name>
    <dbReference type="NCBI Taxonomy" id="9305"/>
    <lineage>
        <taxon>Eukaryota</taxon>
        <taxon>Metazoa</taxon>
        <taxon>Chordata</taxon>
        <taxon>Craniata</taxon>
        <taxon>Vertebrata</taxon>
        <taxon>Euteleostomi</taxon>
        <taxon>Mammalia</taxon>
        <taxon>Metatheria</taxon>
        <taxon>Dasyuromorphia</taxon>
        <taxon>Dasyuridae</taxon>
        <taxon>Sarcophilus</taxon>
    </lineage>
</organism>
<dbReference type="GO" id="GO:0005737">
    <property type="term" value="C:cytoplasm"/>
    <property type="evidence" value="ECO:0007669"/>
    <property type="project" value="TreeGrafter"/>
</dbReference>
<dbReference type="Gene3D" id="1.10.555.10">
    <property type="entry name" value="Rho GTPase activation protein"/>
    <property type="match status" value="1"/>
</dbReference>
<dbReference type="SMART" id="SM00324">
    <property type="entry name" value="RhoGAP"/>
    <property type="match status" value="1"/>
</dbReference>
<keyword evidence="3" id="KW-1185">Reference proteome</keyword>
<dbReference type="GO" id="GO:0005096">
    <property type="term" value="F:GTPase activator activity"/>
    <property type="evidence" value="ECO:0007669"/>
    <property type="project" value="TreeGrafter"/>
</dbReference>
<dbReference type="Proteomes" id="UP000007648">
    <property type="component" value="Unassembled WGS sequence"/>
</dbReference>
<reference evidence="2 3" key="1">
    <citation type="journal article" date="2011" name="Proc. Natl. Acad. Sci. U.S.A.">
        <title>Genetic diversity and population structure of the endangered marsupial Sarcophilus harrisii (Tasmanian devil).</title>
        <authorList>
            <person name="Miller W."/>
            <person name="Hayes V.M."/>
            <person name="Ratan A."/>
            <person name="Petersen D.C."/>
            <person name="Wittekindt N.E."/>
            <person name="Miller J."/>
            <person name="Walenz B."/>
            <person name="Knight J."/>
            <person name="Qi J."/>
            <person name="Zhao F."/>
            <person name="Wang Q."/>
            <person name="Bedoya-Reina O.C."/>
            <person name="Katiyar N."/>
            <person name="Tomsho L.P."/>
            <person name="Kasson L.M."/>
            <person name="Hardie R.A."/>
            <person name="Woodbridge P."/>
            <person name="Tindall E.A."/>
            <person name="Bertelsen M.F."/>
            <person name="Dixon D."/>
            <person name="Pyecroft S."/>
            <person name="Helgen K.M."/>
            <person name="Lesk A.M."/>
            <person name="Pringle T.H."/>
            <person name="Patterson N."/>
            <person name="Zhang Y."/>
            <person name="Kreiss A."/>
            <person name="Woods G.M."/>
            <person name="Jones M.E."/>
            <person name="Schuster S.C."/>
        </authorList>
    </citation>
    <scope>NUCLEOTIDE SEQUENCE [LARGE SCALE GENOMIC DNA]</scope>
</reference>
<dbReference type="PROSITE" id="PS50238">
    <property type="entry name" value="RHOGAP"/>
    <property type="match status" value="1"/>
</dbReference>